<evidence type="ECO:0000313" key="7">
    <source>
        <dbReference type="Proteomes" id="UP000275385"/>
    </source>
</evidence>
<dbReference type="Pfam" id="PF03153">
    <property type="entry name" value="TFIIA"/>
    <property type="match status" value="1"/>
</dbReference>
<dbReference type="GO" id="GO:0006367">
    <property type="term" value="P:transcription initiation at RNA polymerase II promoter"/>
    <property type="evidence" value="ECO:0007669"/>
    <property type="project" value="InterPro"/>
</dbReference>
<organism evidence="6 7">
    <name type="scientific">Coniochaeta pulveracea</name>
    <dbReference type="NCBI Taxonomy" id="177199"/>
    <lineage>
        <taxon>Eukaryota</taxon>
        <taxon>Fungi</taxon>
        <taxon>Dikarya</taxon>
        <taxon>Ascomycota</taxon>
        <taxon>Pezizomycotina</taxon>
        <taxon>Sordariomycetes</taxon>
        <taxon>Sordariomycetidae</taxon>
        <taxon>Coniochaetales</taxon>
        <taxon>Coniochaetaceae</taxon>
        <taxon>Coniochaeta</taxon>
    </lineage>
</organism>
<feature type="region of interest" description="Disordered" evidence="5">
    <location>
        <begin position="275"/>
        <end position="296"/>
    </location>
</feature>
<keyword evidence="7" id="KW-1185">Reference proteome</keyword>
<dbReference type="InterPro" id="IPR009088">
    <property type="entry name" value="TFIIA_b-brl"/>
</dbReference>
<dbReference type="STRING" id="177199.A0A420Y9Y0"/>
<dbReference type="SMART" id="SM01371">
    <property type="entry name" value="TFIIA"/>
    <property type="match status" value="1"/>
</dbReference>
<dbReference type="CDD" id="cd07976">
    <property type="entry name" value="TFIIA_alpha_beta_like"/>
    <property type="match status" value="1"/>
</dbReference>
<feature type="region of interest" description="Disordered" evidence="5">
    <location>
        <begin position="49"/>
        <end position="181"/>
    </location>
</feature>
<evidence type="ECO:0000256" key="1">
    <source>
        <dbReference type="ARBA" id="ARBA00004123"/>
    </source>
</evidence>
<dbReference type="SUPFAM" id="SSF50784">
    <property type="entry name" value="Transcription factor IIA (TFIIA), beta-barrel domain"/>
    <property type="match status" value="1"/>
</dbReference>
<feature type="compositionally biased region" description="Polar residues" evidence="5">
    <location>
        <begin position="143"/>
        <end position="161"/>
    </location>
</feature>
<feature type="compositionally biased region" description="Polar residues" evidence="5">
    <location>
        <begin position="119"/>
        <end position="135"/>
    </location>
</feature>
<dbReference type="PANTHER" id="PTHR12694:SF8">
    <property type="entry name" value="TRANSCRIPTION INITIATION FACTOR IIA SUBUNIT 1"/>
    <property type="match status" value="1"/>
</dbReference>
<comment type="caution">
    <text evidence="6">The sequence shown here is derived from an EMBL/GenBank/DDBJ whole genome shotgun (WGS) entry which is preliminary data.</text>
</comment>
<comment type="similarity">
    <text evidence="2">Belongs to the TFIIA subunit 1 family.</text>
</comment>
<dbReference type="PANTHER" id="PTHR12694">
    <property type="entry name" value="TRANSCRIPTION INITIATION FACTOR IIA SUBUNIT 1"/>
    <property type="match status" value="1"/>
</dbReference>
<dbReference type="AlphaFoldDB" id="A0A420Y9Y0"/>
<gene>
    <name evidence="6" type="primary">TOA1</name>
    <name evidence="6" type="ORF">DL546_003575</name>
</gene>
<reference evidence="6 7" key="1">
    <citation type="submission" date="2018-08" db="EMBL/GenBank/DDBJ databases">
        <title>Draft genome of the lignicolous fungus Coniochaeta pulveracea.</title>
        <authorList>
            <person name="Borstlap C.J."/>
            <person name="De Witt R.N."/>
            <person name="Botha A."/>
            <person name="Volschenk H."/>
        </authorList>
    </citation>
    <scope>NUCLEOTIDE SEQUENCE [LARGE SCALE GENOMIC DNA]</scope>
    <source>
        <strain evidence="6 7">CAB683</strain>
    </source>
</reference>
<protein>
    <submittedName>
        <fullName evidence="6">Transcription factor IIA subunit alpha</fullName>
    </submittedName>
</protein>
<evidence type="ECO:0000256" key="5">
    <source>
        <dbReference type="SAM" id="MobiDB-lite"/>
    </source>
</evidence>
<feature type="compositionally biased region" description="Acidic residues" evidence="5">
    <location>
        <begin position="377"/>
        <end position="414"/>
    </location>
</feature>
<keyword evidence="3" id="KW-0804">Transcription</keyword>
<dbReference type="Gene3D" id="1.10.287.100">
    <property type="match status" value="1"/>
</dbReference>
<accession>A0A420Y9Y0</accession>
<feature type="compositionally biased region" description="Low complexity" evidence="5">
    <location>
        <begin position="66"/>
        <end position="83"/>
    </location>
</feature>
<feature type="region of interest" description="Disordered" evidence="5">
    <location>
        <begin position="362"/>
        <end position="414"/>
    </location>
</feature>
<evidence type="ECO:0000256" key="4">
    <source>
        <dbReference type="ARBA" id="ARBA00023242"/>
    </source>
</evidence>
<dbReference type="Proteomes" id="UP000275385">
    <property type="component" value="Unassembled WGS sequence"/>
</dbReference>
<proteinExistence type="inferred from homology"/>
<comment type="subcellular location">
    <subcellularLocation>
        <location evidence="1">Nucleus</location>
    </subcellularLocation>
</comment>
<dbReference type="OrthoDB" id="6275927at2759"/>
<evidence type="ECO:0000256" key="3">
    <source>
        <dbReference type="ARBA" id="ARBA00023163"/>
    </source>
</evidence>
<feature type="region of interest" description="Disordered" evidence="5">
    <location>
        <begin position="212"/>
        <end position="260"/>
    </location>
</feature>
<dbReference type="GO" id="GO:0005672">
    <property type="term" value="C:transcription factor TFIIA complex"/>
    <property type="evidence" value="ECO:0007669"/>
    <property type="project" value="InterPro"/>
</dbReference>
<evidence type="ECO:0000313" key="6">
    <source>
        <dbReference type="EMBL" id="RKU44570.1"/>
    </source>
</evidence>
<feature type="compositionally biased region" description="Low complexity" evidence="5">
    <location>
        <begin position="275"/>
        <end position="290"/>
    </location>
</feature>
<keyword evidence="4" id="KW-0539">Nucleus</keyword>
<name>A0A420Y9Y0_9PEZI</name>
<dbReference type="Gene3D" id="2.30.18.10">
    <property type="entry name" value="Transcription factor IIA (TFIIA), beta-barrel domain"/>
    <property type="match status" value="1"/>
</dbReference>
<evidence type="ECO:0000256" key="2">
    <source>
        <dbReference type="ARBA" id="ARBA00010059"/>
    </source>
</evidence>
<dbReference type="InterPro" id="IPR004855">
    <property type="entry name" value="TFIIA_asu/bsu"/>
</dbReference>
<dbReference type="SUPFAM" id="SSF47396">
    <property type="entry name" value="Transcription factor IIA (TFIIA), alpha-helical domain"/>
    <property type="match status" value="1"/>
</dbReference>
<dbReference type="FunFam" id="2.30.18.10:FF:000006">
    <property type="entry name" value="Transcription factor TFIIA complex subunit Toa1"/>
    <property type="match status" value="1"/>
</dbReference>
<dbReference type="EMBL" id="QVQW01000029">
    <property type="protein sequence ID" value="RKU44570.1"/>
    <property type="molecule type" value="Genomic_DNA"/>
</dbReference>
<feature type="compositionally biased region" description="Low complexity" evidence="5">
    <location>
        <begin position="95"/>
        <end position="116"/>
    </location>
</feature>
<sequence length="460" mass="50355">MSNTSVGNVYAQIMADVIDSSRIDFEEMGADEGALEQLKRGWQQKLSQLGVAQFPWDPKPEPPPAANNTPAPAVSQPPQQASVNYAQAQMNLGAPQNGGVQHQQQQPQQGLSLPGGHMQQPQHNTPQVQAHQSPQIKAEPGLPQNNPAIKQEPGTMNTGVPSLSHAGYAPGPPRTGMGVAQARAAQALESQYGQRAAASINALNHGIAQAPPLSQSQQYQAQAQPQGQRLAQPTQQQLQQAQPQYQQQHPAQQQQNQLNAQQAQAYRQQIAQQMAQQQQRVQQPQYGNNQNGVHKSQVDGSIDAYEGVLLQRGADGNTSELGRLEIDGYLHAQFAARAKQMEGGGIMLPLKEATKDQGIALRKRAARAGPSQHDGLSDDEDDPVLKEEDDEDAINSDLDDPDDNQEEDDDDEENMSQLMLCMYDKVQRVKNKWKCTLKDGMVTINGKDYVFHKATGEYEW</sequence>